<dbReference type="Proteomes" id="UP000266673">
    <property type="component" value="Unassembled WGS sequence"/>
</dbReference>
<dbReference type="EMBL" id="QKWP01000029">
    <property type="protein sequence ID" value="RIB29774.1"/>
    <property type="molecule type" value="Genomic_DNA"/>
</dbReference>
<sequence>MVHKDFYPKNILSDQETYFLKSLKKNQYSEFTDAFGIFDPSNIIILDPPNIIGLPSTYKHIINKCLDFNPKQRLDSHKLFSFFDKMLGQFSNENFEYVQNKSDNLFERELLQNDLNKNLQENLETIKDKNL</sequence>
<proteinExistence type="predicted"/>
<keyword evidence="2" id="KW-1185">Reference proteome</keyword>
<evidence type="ECO:0000313" key="2">
    <source>
        <dbReference type="Proteomes" id="UP000266673"/>
    </source>
</evidence>
<evidence type="ECO:0000313" key="1">
    <source>
        <dbReference type="EMBL" id="RIB29774.1"/>
    </source>
</evidence>
<reference evidence="1 2" key="1">
    <citation type="submission" date="2018-06" db="EMBL/GenBank/DDBJ databases">
        <title>Comparative genomics reveals the genomic features of Rhizophagus irregularis, R. cerebriforme, R. diaphanum and Gigaspora rosea, and their symbiotic lifestyle signature.</title>
        <authorList>
            <person name="Morin E."/>
            <person name="San Clemente H."/>
            <person name="Chen E.C.H."/>
            <person name="De La Providencia I."/>
            <person name="Hainaut M."/>
            <person name="Kuo A."/>
            <person name="Kohler A."/>
            <person name="Murat C."/>
            <person name="Tang N."/>
            <person name="Roy S."/>
            <person name="Loubradou J."/>
            <person name="Henrissat B."/>
            <person name="Grigoriev I.V."/>
            <person name="Corradi N."/>
            <person name="Roux C."/>
            <person name="Martin F.M."/>
        </authorList>
    </citation>
    <scope>NUCLEOTIDE SEQUENCE [LARGE SCALE GENOMIC DNA]</scope>
    <source>
        <strain evidence="1 2">DAOM 194757</strain>
    </source>
</reference>
<accession>A0A397W522</accession>
<evidence type="ECO:0008006" key="3">
    <source>
        <dbReference type="Google" id="ProtNLM"/>
    </source>
</evidence>
<name>A0A397W522_9GLOM</name>
<organism evidence="1 2">
    <name type="scientific">Gigaspora rosea</name>
    <dbReference type="NCBI Taxonomy" id="44941"/>
    <lineage>
        <taxon>Eukaryota</taxon>
        <taxon>Fungi</taxon>
        <taxon>Fungi incertae sedis</taxon>
        <taxon>Mucoromycota</taxon>
        <taxon>Glomeromycotina</taxon>
        <taxon>Glomeromycetes</taxon>
        <taxon>Diversisporales</taxon>
        <taxon>Gigasporaceae</taxon>
        <taxon>Gigaspora</taxon>
    </lineage>
</organism>
<comment type="caution">
    <text evidence="1">The sequence shown here is derived from an EMBL/GenBank/DDBJ whole genome shotgun (WGS) entry which is preliminary data.</text>
</comment>
<gene>
    <name evidence="1" type="ORF">C2G38_2154406</name>
</gene>
<dbReference type="AlphaFoldDB" id="A0A397W522"/>
<protein>
    <recommendedName>
        <fullName evidence="3">Protein kinase domain-containing protein</fullName>
    </recommendedName>
</protein>